<dbReference type="Gene3D" id="3.40.50.300">
    <property type="entry name" value="P-loop containing nucleotide triphosphate hydrolases"/>
    <property type="match status" value="1"/>
</dbReference>
<keyword evidence="3" id="KW-0548">Nucleotidyltransferase</keyword>
<evidence type="ECO:0000313" key="9">
    <source>
        <dbReference type="EMBL" id="MBI4132506.1"/>
    </source>
</evidence>
<dbReference type="EMBL" id="JACQMI010000002">
    <property type="protein sequence ID" value="MBI4132506.1"/>
    <property type="molecule type" value="Genomic_DNA"/>
</dbReference>
<dbReference type="InterPro" id="IPR008921">
    <property type="entry name" value="DNA_pol3_clamp-load_cplx_C"/>
</dbReference>
<comment type="catalytic activity">
    <reaction evidence="7">
        <text>DNA(n) + a 2'-deoxyribonucleoside 5'-triphosphate = DNA(n+1) + diphosphate</text>
        <dbReference type="Rhea" id="RHEA:22508"/>
        <dbReference type="Rhea" id="RHEA-COMP:17339"/>
        <dbReference type="Rhea" id="RHEA-COMP:17340"/>
        <dbReference type="ChEBI" id="CHEBI:33019"/>
        <dbReference type="ChEBI" id="CHEBI:61560"/>
        <dbReference type="ChEBI" id="CHEBI:173112"/>
        <dbReference type="EC" id="2.7.7.7"/>
    </reaction>
</comment>
<dbReference type="SUPFAM" id="SSF48019">
    <property type="entry name" value="post-AAA+ oligomerization domain-like"/>
    <property type="match status" value="1"/>
</dbReference>
<accession>A0A933DRN0</accession>
<dbReference type="Proteomes" id="UP000756703">
    <property type="component" value="Unassembled WGS sequence"/>
</dbReference>
<reference evidence="9" key="1">
    <citation type="submission" date="2020-07" db="EMBL/GenBank/DDBJ databases">
        <title>Huge and variable diversity of episymbiotic CPR bacteria and DPANN archaea in groundwater ecosystems.</title>
        <authorList>
            <person name="He C.Y."/>
            <person name="Keren R."/>
            <person name="Whittaker M."/>
            <person name="Farag I.F."/>
            <person name="Doudna J."/>
            <person name="Cate J.H.D."/>
            <person name="Banfield J.F."/>
        </authorList>
    </citation>
    <scope>NUCLEOTIDE SEQUENCE</scope>
    <source>
        <strain evidence="9">NC_groundwater_1225_Ag_S-0.1um_56_177</strain>
    </source>
</reference>
<evidence type="ECO:0000259" key="8">
    <source>
        <dbReference type="Pfam" id="PF21694"/>
    </source>
</evidence>
<name>A0A933DRN0_9BACT</name>
<keyword evidence="5" id="KW-0239">DNA-directed DNA polymerase</keyword>
<proteinExistence type="inferred from homology"/>
<feature type="domain" description="DNA polymerase III delta subunit-like C-terminal" evidence="8">
    <location>
        <begin position="185"/>
        <end position="290"/>
    </location>
</feature>
<evidence type="ECO:0000256" key="1">
    <source>
        <dbReference type="ARBA" id="ARBA00012417"/>
    </source>
</evidence>
<dbReference type="GO" id="GO:0003887">
    <property type="term" value="F:DNA-directed DNA polymerase activity"/>
    <property type="evidence" value="ECO:0007669"/>
    <property type="project" value="UniProtKB-KW"/>
</dbReference>
<dbReference type="GO" id="GO:0003677">
    <property type="term" value="F:DNA binding"/>
    <property type="evidence" value="ECO:0007669"/>
    <property type="project" value="InterPro"/>
</dbReference>
<dbReference type="GO" id="GO:0006261">
    <property type="term" value="P:DNA-templated DNA replication"/>
    <property type="evidence" value="ECO:0007669"/>
    <property type="project" value="TreeGrafter"/>
</dbReference>
<dbReference type="PANTHER" id="PTHR34388">
    <property type="entry name" value="DNA POLYMERASE III SUBUNIT DELTA"/>
    <property type="match status" value="1"/>
</dbReference>
<dbReference type="InterPro" id="IPR048466">
    <property type="entry name" value="DNA_pol3_delta-like_C"/>
</dbReference>
<evidence type="ECO:0000256" key="6">
    <source>
        <dbReference type="ARBA" id="ARBA00034754"/>
    </source>
</evidence>
<dbReference type="InterPro" id="IPR027417">
    <property type="entry name" value="P-loop_NTPase"/>
</dbReference>
<sequence>MIYFLYGPDTYRSRRKLGEIIAAFEKKAGGGLAITRLDAADRPEAVFSVGRTASLFAAKELIVIENALAAQHEERGEYVRVNLPRWSKDRNLTVIFWEGDGVKPGAVAADLKRQAEKSQEFLLLGPAAAAKWLLAEALRRNLRLSAEEQRLLLERFGSDLWAMTQELDKIRDGWSPARIARAEEKIWSFSDVFLARRRSAFRPLVRLLAAGYDPVYLVGALASALRSLALVWQGVRTGKLKKLTAGLNPYVARKNMELARNADVSGIRNSFAALREADVELKTGALSPPLPLLKLVLEKYPVKSKNPA</sequence>
<evidence type="ECO:0000256" key="5">
    <source>
        <dbReference type="ARBA" id="ARBA00022932"/>
    </source>
</evidence>
<gene>
    <name evidence="9" type="ORF">HY473_00195</name>
</gene>
<evidence type="ECO:0000256" key="2">
    <source>
        <dbReference type="ARBA" id="ARBA00022679"/>
    </source>
</evidence>
<dbReference type="NCBIfam" id="TIGR01128">
    <property type="entry name" value="holA"/>
    <property type="match status" value="1"/>
</dbReference>
<comment type="similarity">
    <text evidence="6">Belongs to the DNA polymerase HolA subunit family.</text>
</comment>
<evidence type="ECO:0000256" key="4">
    <source>
        <dbReference type="ARBA" id="ARBA00022705"/>
    </source>
</evidence>
<dbReference type="GO" id="GO:0009360">
    <property type="term" value="C:DNA polymerase III complex"/>
    <property type="evidence" value="ECO:0007669"/>
    <property type="project" value="TreeGrafter"/>
</dbReference>
<dbReference type="PANTHER" id="PTHR34388:SF1">
    <property type="entry name" value="DNA POLYMERASE III SUBUNIT DELTA"/>
    <property type="match status" value="1"/>
</dbReference>
<keyword evidence="2" id="KW-0808">Transferase</keyword>
<evidence type="ECO:0000256" key="3">
    <source>
        <dbReference type="ARBA" id="ARBA00022695"/>
    </source>
</evidence>
<dbReference type="Pfam" id="PF21694">
    <property type="entry name" value="DNA_pol3_delta_C"/>
    <property type="match status" value="1"/>
</dbReference>
<comment type="caution">
    <text evidence="9">The sequence shown here is derived from an EMBL/GenBank/DDBJ whole genome shotgun (WGS) entry which is preliminary data.</text>
</comment>
<dbReference type="AlphaFoldDB" id="A0A933DRN0"/>
<dbReference type="InterPro" id="IPR005790">
    <property type="entry name" value="DNA_polIII_delta"/>
</dbReference>
<evidence type="ECO:0000256" key="7">
    <source>
        <dbReference type="ARBA" id="ARBA00049244"/>
    </source>
</evidence>
<dbReference type="EC" id="2.7.7.7" evidence="1"/>
<keyword evidence="4" id="KW-0235">DNA replication</keyword>
<organism evidence="9 10">
    <name type="scientific">Candidatus Sungiibacteriota bacterium</name>
    <dbReference type="NCBI Taxonomy" id="2750080"/>
    <lineage>
        <taxon>Bacteria</taxon>
        <taxon>Candidatus Sungiibacteriota</taxon>
    </lineage>
</organism>
<evidence type="ECO:0000313" key="10">
    <source>
        <dbReference type="Proteomes" id="UP000756703"/>
    </source>
</evidence>
<dbReference type="Gene3D" id="1.20.272.10">
    <property type="match status" value="1"/>
</dbReference>
<protein>
    <recommendedName>
        <fullName evidence="1">DNA-directed DNA polymerase</fullName>
        <ecNumber evidence="1">2.7.7.7</ecNumber>
    </recommendedName>
</protein>